<feature type="region of interest" description="Disordered" evidence="1">
    <location>
        <begin position="28"/>
        <end position="61"/>
    </location>
</feature>
<evidence type="ECO:0000313" key="2">
    <source>
        <dbReference type="EnsemblPlants" id="PGSC0003DMT400086644"/>
    </source>
</evidence>
<keyword evidence="3" id="KW-1185">Reference proteome</keyword>
<dbReference type="PaxDb" id="4113-PGSC0003DMT400086644"/>
<dbReference type="AlphaFoldDB" id="M1DC74"/>
<dbReference type="Proteomes" id="UP000011115">
    <property type="component" value="Unassembled WGS sequence"/>
</dbReference>
<dbReference type="HOGENOM" id="CLU_046354_0_0_1"/>
<feature type="compositionally biased region" description="Low complexity" evidence="1">
    <location>
        <begin position="28"/>
        <end position="39"/>
    </location>
</feature>
<reference evidence="2" key="2">
    <citation type="submission" date="2015-06" db="UniProtKB">
        <authorList>
            <consortium name="EnsemblPlants"/>
        </authorList>
    </citation>
    <scope>IDENTIFICATION</scope>
    <source>
        <strain evidence="2">DM1-3 516 R44</strain>
    </source>
</reference>
<evidence type="ECO:0000313" key="3">
    <source>
        <dbReference type="Proteomes" id="UP000011115"/>
    </source>
</evidence>
<dbReference type="OMA" id="SEDGCAR"/>
<dbReference type="eggNOG" id="ENOG502SUTF">
    <property type="taxonomic scope" value="Eukaryota"/>
</dbReference>
<name>M1DC74_SOLTU</name>
<protein>
    <recommendedName>
        <fullName evidence="4">Ulp1 protease family, C-terminal catalytic domain containing protein</fullName>
    </recommendedName>
</protein>
<organism evidence="2 3">
    <name type="scientific">Solanum tuberosum</name>
    <name type="common">Potato</name>
    <dbReference type="NCBI Taxonomy" id="4113"/>
    <lineage>
        <taxon>Eukaryota</taxon>
        <taxon>Viridiplantae</taxon>
        <taxon>Streptophyta</taxon>
        <taxon>Embryophyta</taxon>
        <taxon>Tracheophyta</taxon>
        <taxon>Spermatophyta</taxon>
        <taxon>Magnoliopsida</taxon>
        <taxon>eudicotyledons</taxon>
        <taxon>Gunneridae</taxon>
        <taxon>Pentapetalae</taxon>
        <taxon>asterids</taxon>
        <taxon>lamiids</taxon>
        <taxon>Solanales</taxon>
        <taxon>Solanaceae</taxon>
        <taxon>Solanoideae</taxon>
        <taxon>Solaneae</taxon>
        <taxon>Solanum</taxon>
    </lineage>
</organism>
<dbReference type="Gramene" id="PGSC0003DMT400086644">
    <property type="protein sequence ID" value="PGSC0003DMT400086644"/>
    <property type="gene ID" value="PGSC0003DMG400036215"/>
</dbReference>
<dbReference type="EnsemblPlants" id="PGSC0003DMT400086644">
    <property type="protein sequence ID" value="PGSC0003DMT400086644"/>
    <property type="gene ID" value="PGSC0003DMG400036215"/>
</dbReference>
<dbReference type="InParanoid" id="M1DC74"/>
<proteinExistence type="predicted"/>
<evidence type="ECO:0000256" key="1">
    <source>
        <dbReference type="SAM" id="MobiDB-lite"/>
    </source>
</evidence>
<sequence>MTRTRSMTSQKPSAPSSSFEVDILSLSSDSSTGSMASLSVSSKKRASTSKQKDSKKPRPLVAGSLSQADMQRFWGIEQKHRYDIFKSRLIVPGRVVNLSQLKDSLCPVSSYLKVQKLSLFFTLRGLELFEEVVRLFYANLCISPDSGELENLVLGNRIFINDLFFKDICGTKFSGVIPYMNGTWPDGFEVSLEGVKRVVAEPDSNISHFGALSLCFENRLLAHIVATTLIPRKGSLSNISTREVFVLYCLLRKYRINWAEWFKEYMWKSGEDTNASASLPYGLLISRILVDRLVDLSMFTPIVINATYDSRTFSTMGYV</sequence>
<reference evidence="3" key="1">
    <citation type="journal article" date="2011" name="Nature">
        <title>Genome sequence and analysis of the tuber crop potato.</title>
        <authorList>
            <consortium name="The Potato Genome Sequencing Consortium"/>
        </authorList>
    </citation>
    <scope>NUCLEOTIDE SEQUENCE [LARGE SCALE GENOMIC DNA]</scope>
    <source>
        <strain evidence="3">cv. DM1-3 516 R44</strain>
    </source>
</reference>
<accession>M1DC74</accession>
<evidence type="ECO:0008006" key="4">
    <source>
        <dbReference type="Google" id="ProtNLM"/>
    </source>
</evidence>